<keyword evidence="14" id="KW-1185">Reference proteome</keyword>
<sequence>MLLPGTSNLDKARPILKALDGLARKEGQRIWLVGGTLRDLLTNTEPPDLDLTTSSNAISLGKKAAQKLRAHFILLKAEFETCRLVKDEVQVDIAGLRAPDLMGDLRARDFTVNALAWDLGDYLRGWPNIIDPTGGLEDLENRVLRLAGPNVLADDPLRVLRAFRFIATLGLRTAPGVISALEKAGPDLAKVARERIAHEWLLGMAGRQVDQAVRAMQASGVLTLLVPDLEQGRGIDQNPYHHLDVLEHNLACLEGLAMIQKEPEEFMGKHGQATAEYLAQNDRQRALLFTAALLHDIGKPATRKETGPGWATFYYHDKAGAKLAAPACRALGLSKADTGYISHMISEHMRPFQLMGAALNGKLTDRGIRRLLSALGDDLPGLFALAMADTMAGKGPERPPEAEQRLLDLYDHTIELRDKYLAQALAAPPLVNGHDVMDHLGMPPGRKLGHILTTLREAQLDGRIKTKDQALSLAKELYASSLDVDSPLNA</sequence>
<evidence type="ECO:0000256" key="1">
    <source>
        <dbReference type="ARBA" id="ARBA00001946"/>
    </source>
</evidence>
<keyword evidence="9" id="KW-0460">Magnesium</keyword>
<dbReference type="InterPro" id="IPR006674">
    <property type="entry name" value="HD_domain"/>
</dbReference>
<evidence type="ECO:0000256" key="2">
    <source>
        <dbReference type="ARBA" id="ARBA00007265"/>
    </source>
</evidence>
<dbReference type="Pfam" id="PF12627">
    <property type="entry name" value="PolyA_pol_RNAbd"/>
    <property type="match status" value="1"/>
</dbReference>
<comment type="similarity">
    <text evidence="2 11">Belongs to the tRNA nucleotidyltransferase/poly(A) polymerase family.</text>
</comment>
<keyword evidence="4 11" id="KW-0808">Transferase</keyword>
<dbReference type="GO" id="GO:0016779">
    <property type="term" value="F:nucleotidyltransferase activity"/>
    <property type="evidence" value="ECO:0007669"/>
    <property type="project" value="UniProtKB-KW"/>
</dbReference>
<evidence type="ECO:0000256" key="11">
    <source>
        <dbReference type="RuleBase" id="RU003953"/>
    </source>
</evidence>
<dbReference type="InterPro" id="IPR050124">
    <property type="entry name" value="tRNA_CCA-adding_enzyme"/>
</dbReference>
<evidence type="ECO:0000313" key="14">
    <source>
        <dbReference type="Proteomes" id="UP000032233"/>
    </source>
</evidence>
<dbReference type="GO" id="GO:0046872">
    <property type="term" value="F:metal ion binding"/>
    <property type="evidence" value="ECO:0007669"/>
    <property type="project" value="UniProtKB-KW"/>
</dbReference>
<comment type="cofactor">
    <cofactor evidence="1">
        <name>Mg(2+)</name>
        <dbReference type="ChEBI" id="CHEBI:18420"/>
    </cofactor>
</comment>
<dbReference type="CDD" id="cd00077">
    <property type="entry name" value="HDc"/>
    <property type="match status" value="1"/>
</dbReference>
<evidence type="ECO:0000313" key="13">
    <source>
        <dbReference type="EMBL" id="KIX11672.1"/>
    </source>
</evidence>
<dbReference type="InParanoid" id="A0A0D2G9Y5"/>
<evidence type="ECO:0000256" key="7">
    <source>
        <dbReference type="ARBA" id="ARBA00022723"/>
    </source>
</evidence>
<dbReference type="AlphaFoldDB" id="A0A0D2G9Y5"/>
<organism evidence="13 14">
    <name type="scientific">Dethiosulfatarculus sandiegensis</name>
    <dbReference type="NCBI Taxonomy" id="1429043"/>
    <lineage>
        <taxon>Bacteria</taxon>
        <taxon>Pseudomonadati</taxon>
        <taxon>Thermodesulfobacteriota</taxon>
        <taxon>Desulfarculia</taxon>
        <taxon>Desulfarculales</taxon>
        <taxon>Desulfarculaceae</taxon>
        <taxon>Dethiosulfatarculus</taxon>
    </lineage>
</organism>
<evidence type="ECO:0000256" key="8">
    <source>
        <dbReference type="ARBA" id="ARBA00022741"/>
    </source>
</evidence>
<dbReference type="InterPro" id="IPR032828">
    <property type="entry name" value="PolyA_RNA-bd"/>
</dbReference>
<evidence type="ECO:0000256" key="5">
    <source>
        <dbReference type="ARBA" id="ARBA00022694"/>
    </source>
</evidence>
<keyword evidence="3" id="KW-0820">tRNA-binding</keyword>
<evidence type="ECO:0000256" key="10">
    <source>
        <dbReference type="ARBA" id="ARBA00022884"/>
    </source>
</evidence>
<name>A0A0D2G9Y5_9BACT</name>
<dbReference type="GO" id="GO:0000049">
    <property type="term" value="F:tRNA binding"/>
    <property type="evidence" value="ECO:0007669"/>
    <property type="project" value="UniProtKB-KW"/>
</dbReference>
<dbReference type="Proteomes" id="UP000032233">
    <property type="component" value="Unassembled WGS sequence"/>
</dbReference>
<dbReference type="GO" id="GO:0008033">
    <property type="term" value="P:tRNA processing"/>
    <property type="evidence" value="ECO:0007669"/>
    <property type="project" value="UniProtKB-KW"/>
</dbReference>
<dbReference type="PANTHER" id="PTHR47545">
    <property type="entry name" value="MULTIFUNCTIONAL CCA PROTEIN"/>
    <property type="match status" value="1"/>
</dbReference>
<dbReference type="Gene3D" id="1.10.3090.10">
    <property type="entry name" value="cca-adding enzyme, domain 2"/>
    <property type="match status" value="2"/>
</dbReference>
<evidence type="ECO:0000256" key="6">
    <source>
        <dbReference type="ARBA" id="ARBA00022695"/>
    </source>
</evidence>
<proteinExistence type="inferred from homology"/>
<protein>
    <recommendedName>
        <fullName evidence="12">HD/PDEase domain-containing protein</fullName>
    </recommendedName>
</protein>
<dbReference type="Gene3D" id="3.30.460.10">
    <property type="entry name" value="Beta Polymerase, domain 2"/>
    <property type="match status" value="1"/>
</dbReference>
<dbReference type="InterPro" id="IPR043519">
    <property type="entry name" value="NT_sf"/>
</dbReference>
<dbReference type="SUPFAM" id="SSF81301">
    <property type="entry name" value="Nucleotidyltransferase"/>
    <property type="match status" value="1"/>
</dbReference>
<dbReference type="InterPro" id="IPR002646">
    <property type="entry name" value="PolA_pol_head_dom"/>
</dbReference>
<keyword evidence="8" id="KW-0547">Nucleotide-binding</keyword>
<feature type="domain" description="HD/PDEase" evidence="12">
    <location>
        <begin position="241"/>
        <end position="403"/>
    </location>
</feature>
<accession>A0A0D2G9Y5</accession>
<dbReference type="FunCoup" id="A0A0D2G9Y5">
    <property type="interactions" value="253"/>
</dbReference>
<dbReference type="SMART" id="SM00471">
    <property type="entry name" value="HDc"/>
    <property type="match status" value="1"/>
</dbReference>
<dbReference type="Pfam" id="PF01743">
    <property type="entry name" value="PolyA_pol"/>
    <property type="match status" value="1"/>
</dbReference>
<dbReference type="STRING" id="1429043.X474_23310"/>
<evidence type="ECO:0000256" key="9">
    <source>
        <dbReference type="ARBA" id="ARBA00022842"/>
    </source>
</evidence>
<dbReference type="CDD" id="cd05398">
    <property type="entry name" value="NT_ClassII-CCAase"/>
    <property type="match status" value="1"/>
</dbReference>
<gene>
    <name evidence="13" type="ORF">X474_23310</name>
</gene>
<reference evidence="13 14" key="1">
    <citation type="submission" date="2013-11" db="EMBL/GenBank/DDBJ databases">
        <title>Metagenomic analysis of a methanogenic consortium involved in long chain n-alkane degradation.</title>
        <authorList>
            <person name="Davidova I.A."/>
            <person name="Callaghan A.V."/>
            <person name="Wawrik B."/>
            <person name="Pruitt S."/>
            <person name="Marks C."/>
            <person name="Duncan K.E."/>
            <person name="Suflita J.M."/>
        </authorList>
    </citation>
    <scope>NUCLEOTIDE SEQUENCE [LARGE SCALE GENOMIC DNA]</scope>
    <source>
        <strain evidence="13 14">SPR</strain>
    </source>
</reference>
<dbReference type="Pfam" id="PF01966">
    <property type="entry name" value="HD"/>
    <property type="match status" value="1"/>
</dbReference>
<dbReference type="GO" id="GO:0000166">
    <property type="term" value="F:nucleotide binding"/>
    <property type="evidence" value="ECO:0007669"/>
    <property type="project" value="UniProtKB-KW"/>
</dbReference>
<comment type="caution">
    <text evidence="13">The sequence shown here is derived from an EMBL/GenBank/DDBJ whole genome shotgun (WGS) entry which is preliminary data.</text>
</comment>
<dbReference type="PANTHER" id="PTHR47545:SF2">
    <property type="entry name" value="CC-ADDING TRNA NUCLEOTIDYLTRANSFERASE"/>
    <property type="match status" value="1"/>
</dbReference>
<keyword evidence="5" id="KW-0819">tRNA processing</keyword>
<keyword evidence="7" id="KW-0479">Metal-binding</keyword>
<dbReference type="SUPFAM" id="SSF81891">
    <property type="entry name" value="Poly A polymerase C-terminal region-like"/>
    <property type="match status" value="1"/>
</dbReference>
<evidence type="ECO:0000256" key="4">
    <source>
        <dbReference type="ARBA" id="ARBA00022679"/>
    </source>
</evidence>
<dbReference type="RefSeq" id="WP_044351780.1">
    <property type="nucleotide sequence ID" value="NZ_AZAC01000048.1"/>
</dbReference>
<dbReference type="EMBL" id="AZAC01000048">
    <property type="protein sequence ID" value="KIX11672.1"/>
    <property type="molecule type" value="Genomic_DNA"/>
</dbReference>
<dbReference type="PATRIC" id="fig|1429043.3.peg.4932"/>
<evidence type="ECO:0000256" key="3">
    <source>
        <dbReference type="ARBA" id="ARBA00022555"/>
    </source>
</evidence>
<dbReference type="InterPro" id="IPR003607">
    <property type="entry name" value="HD/PDEase_dom"/>
</dbReference>
<keyword evidence="10 11" id="KW-0694">RNA-binding</keyword>
<evidence type="ECO:0000259" key="12">
    <source>
        <dbReference type="SMART" id="SM00471"/>
    </source>
</evidence>
<keyword evidence="6" id="KW-0548">Nucleotidyltransferase</keyword>